<proteinExistence type="predicted"/>
<dbReference type="Gene3D" id="3.75.10.10">
    <property type="entry name" value="L-arginine/glycine Amidinotransferase, Chain A"/>
    <property type="match status" value="1"/>
</dbReference>
<dbReference type="HOGENOM" id="CLU_077407_0_0_10"/>
<dbReference type="RefSeq" id="WP_021664863.1">
    <property type="nucleotide sequence ID" value="NZ_KI259103.1"/>
</dbReference>
<dbReference type="InterPro" id="IPR014541">
    <property type="entry name" value="Amdntrnsf_FN0238"/>
</dbReference>
<dbReference type="PANTHER" id="PTHR43224:SF1">
    <property type="entry name" value="AMIDINOTRANSFERASE"/>
    <property type="match status" value="1"/>
</dbReference>
<dbReference type="EMBL" id="AWUW01000001">
    <property type="protein sequence ID" value="ERJ69107.1"/>
    <property type="molecule type" value="Genomic_DNA"/>
</dbReference>
<dbReference type="NCBIfam" id="NF046062">
    <property type="entry name" value="citrull_CtlX"/>
    <property type="match status" value="1"/>
</dbReference>
<name>A0A0E2LUD7_PORGN</name>
<gene>
    <name evidence="1" type="ORF">HMPREF1555_00062</name>
</gene>
<dbReference type="Pfam" id="PF19420">
    <property type="entry name" value="DDAH_eukar"/>
    <property type="match status" value="1"/>
</dbReference>
<organism evidence="1 2">
    <name type="scientific">Porphyromonas gingivalis F0570</name>
    <dbReference type="NCBI Taxonomy" id="1227271"/>
    <lineage>
        <taxon>Bacteria</taxon>
        <taxon>Pseudomonadati</taxon>
        <taxon>Bacteroidota</taxon>
        <taxon>Bacteroidia</taxon>
        <taxon>Bacteroidales</taxon>
        <taxon>Porphyromonadaceae</taxon>
        <taxon>Porphyromonas</taxon>
    </lineage>
</organism>
<reference evidence="1 2" key="1">
    <citation type="submission" date="2013-06" db="EMBL/GenBank/DDBJ databases">
        <authorList>
            <person name="Weinstock G."/>
            <person name="Sodergren E."/>
            <person name="Lobos E.A."/>
            <person name="Fulton L."/>
            <person name="Fulton R."/>
            <person name="Courtney L."/>
            <person name="Fronick C."/>
            <person name="O'Laughlin M."/>
            <person name="Godfrey J."/>
            <person name="Wilson R.M."/>
            <person name="Miner T."/>
            <person name="Farmer C."/>
            <person name="Delehaunty K."/>
            <person name="Cordes M."/>
            <person name="Minx P."/>
            <person name="Tomlinson C."/>
            <person name="Chen J."/>
            <person name="Wollam A."/>
            <person name="Pepin K.H."/>
            <person name="Bhonagiri V."/>
            <person name="Zhang X."/>
            <person name="Warren W."/>
            <person name="Mitreva M."/>
            <person name="Mardis E.R."/>
            <person name="Wilson R.K."/>
        </authorList>
    </citation>
    <scope>NUCLEOTIDE SEQUENCE [LARGE SCALE GENOMIC DNA]</scope>
    <source>
        <strain evidence="1 2">F0570</strain>
    </source>
</reference>
<dbReference type="GO" id="GO:0016740">
    <property type="term" value="F:transferase activity"/>
    <property type="evidence" value="ECO:0007669"/>
    <property type="project" value="UniProtKB-KW"/>
</dbReference>
<sequence>MMNEQSSRRVLMIEPVAFRFNPETAANNYFQKETAQEDSQTLALSEFRNMVEIFRSKKIEVEVIQDTLEPHTPDSIFPNNWISFHEDGTVVTYPMFAVNRRAERREEIIQCLQERGLLVKRRIDYSEAEVVQIFLEGTGSMVLDRKHRRAYACLSARTNKELFLRFCNDLGYKPICFDAVHPVGEGMLPIYHTNVMMAIGTAYAVICLESITNLEQRTRVVQELETTGHEIVEISFEQMNQFAGNMLEVKAKDGRLYLCMSQSAYDALSVEYRIRLAKHATLLSVPIPTIETLGGGSVRCMMAELFAF</sequence>
<dbReference type="Proteomes" id="UP000016630">
    <property type="component" value="Unassembled WGS sequence"/>
</dbReference>
<accession>A0A0E2LUD7</accession>
<dbReference type="AlphaFoldDB" id="A0A0E2LUD7"/>
<protein>
    <submittedName>
        <fullName evidence="1">Amidinotransferase family protein</fullName>
    </submittedName>
</protein>
<dbReference type="SUPFAM" id="SSF55909">
    <property type="entry name" value="Pentein"/>
    <property type="match status" value="1"/>
</dbReference>
<dbReference type="PIRSF" id="PIRSF028188">
    <property type="entry name" value="Amdntrnsf_FN0238"/>
    <property type="match status" value="1"/>
</dbReference>
<dbReference type="PANTHER" id="PTHR43224">
    <property type="entry name" value="AMIDINOTRANSFERASE"/>
    <property type="match status" value="1"/>
</dbReference>
<keyword evidence="1" id="KW-0808">Transferase</keyword>
<comment type="caution">
    <text evidence="1">The sequence shown here is derived from an EMBL/GenBank/DDBJ whole genome shotgun (WGS) entry which is preliminary data.</text>
</comment>
<dbReference type="PATRIC" id="fig|1227271.3.peg.61"/>
<evidence type="ECO:0000313" key="2">
    <source>
        <dbReference type="Proteomes" id="UP000016630"/>
    </source>
</evidence>
<evidence type="ECO:0000313" key="1">
    <source>
        <dbReference type="EMBL" id="ERJ69107.1"/>
    </source>
</evidence>